<comment type="caution">
    <text evidence="8">The sequence shown here is derived from an EMBL/GenBank/DDBJ whole genome shotgun (WGS) entry which is preliminary data.</text>
</comment>
<evidence type="ECO:0000313" key="8">
    <source>
        <dbReference type="EMBL" id="EKE26558.1"/>
    </source>
</evidence>
<dbReference type="Pfam" id="PF17768">
    <property type="entry name" value="RecJ_OB"/>
    <property type="match status" value="1"/>
</dbReference>
<dbReference type="Gene3D" id="3.90.1640.30">
    <property type="match status" value="1"/>
</dbReference>
<protein>
    <recommendedName>
        <fullName evidence="9">Single-stranded-DNA-specific exonuclease RecJ</fullName>
    </recommendedName>
</protein>
<dbReference type="SUPFAM" id="SSF64182">
    <property type="entry name" value="DHH phosphoesterases"/>
    <property type="match status" value="1"/>
</dbReference>
<keyword evidence="4" id="KW-0269">Exonuclease</keyword>
<dbReference type="PANTHER" id="PTHR30255">
    <property type="entry name" value="SINGLE-STRANDED-DNA-SPECIFIC EXONUCLEASE RECJ"/>
    <property type="match status" value="1"/>
</dbReference>
<evidence type="ECO:0000256" key="1">
    <source>
        <dbReference type="ARBA" id="ARBA00005915"/>
    </source>
</evidence>
<dbReference type="Pfam" id="PF01368">
    <property type="entry name" value="DHH"/>
    <property type="match status" value="1"/>
</dbReference>
<gene>
    <name evidence="8" type="ORF">ACD_4C00243G0007</name>
</gene>
<evidence type="ECO:0000256" key="2">
    <source>
        <dbReference type="ARBA" id="ARBA00022722"/>
    </source>
</evidence>
<dbReference type="InterPro" id="IPR038763">
    <property type="entry name" value="DHH_sf"/>
</dbReference>
<dbReference type="GO" id="GO:0004527">
    <property type="term" value="F:exonuclease activity"/>
    <property type="evidence" value="ECO:0007669"/>
    <property type="project" value="UniProtKB-KW"/>
</dbReference>
<dbReference type="InterPro" id="IPR051673">
    <property type="entry name" value="SSDNA_exonuclease_RecJ"/>
</dbReference>
<accession>K2FUG2</accession>
<dbReference type="EMBL" id="AMFJ01000759">
    <property type="protein sequence ID" value="EKE26558.1"/>
    <property type="molecule type" value="Genomic_DNA"/>
</dbReference>
<evidence type="ECO:0000256" key="4">
    <source>
        <dbReference type="ARBA" id="ARBA00022839"/>
    </source>
</evidence>
<evidence type="ECO:0000259" key="7">
    <source>
        <dbReference type="Pfam" id="PF17768"/>
    </source>
</evidence>
<keyword evidence="3" id="KW-0378">Hydrolase</keyword>
<name>K2FUG2_9BACT</name>
<sequence>MLTLKWSKIKLLSEWEKLDIVEILMKNRWIWSNLQSFFNPDFSDLNDPFSLDWIKEATLRIIQAKEKGERVVIFWDYDVDWVSSTAMLVRFFTEIWIEVSYRLPHRINDWYWLKKHFIDDILEKNVKLLITVDCGTRDIEATHYATSKWIDVIITDHHTVPEIIPTNLIALVNPKLKDSNYENKNLSWSGVAFKLLHAVSLNIFWEHWTNKILKKYIDFAMLWTIADCMPLTWENRTIAYLWLKQLKYSQSHWLKRLIEWSDPENLDSDIIWFKVWPRLNAAWRMDTPYKALKVLLAWEKNLDEAMEEIENLNNKRKLSTEKFIKKAFEFIDSDKNVIFFDSTEIEHWIIWLIAWRLCEAYNKVAIVLKDEWDRLVASCRSPEHISIIKSLEEFKEMFLFFWWHDGAAWFTILKENFEKFKEEIEKSLEHLYCENVIPKYIEVDAYINLSQIDFELINKIEQIRPFWYWNPKPLFLLKDFDWSCVDYLWKDQKHLKFSTPFKNISIKAFWFWEHFEKIKNKWIISLVVELERNVWNWIESISLNTKDIIL</sequence>
<evidence type="ECO:0000259" key="6">
    <source>
        <dbReference type="Pfam" id="PF01368"/>
    </source>
</evidence>
<dbReference type="AlphaFoldDB" id="K2FUG2"/>
<dbReference type="InterPro" id="IPR041122">
    <property type="entry name" value="RecJ_OB"/>
</dbReference>
<feature type="domain" description="DDH" evidence="6">
    <location>
        <begin position="70"/>
        <end position="220"/>
    </location>
</feature>
<comment type="similarity">
    <text evidence="1">Belongs to the RecJ family.</text>
</comment>
<proteinExistence type="inferred from homology"/>
<dbReference type="Gene3D" id="3.10.310.30">
    <property type="match status" value="1"/>
</dbReference>
<dbReference type="InterPro" id="IPR001667">
    <property type="entry name" value="DDH_dom"/>
</dbReference>
<reference evidence="8" key="1">
    <citation type="journal article" date="2012" name="Science">
        <title>Fermentation, hydrogen, and sulfur metabolism in multiple uncultivated bacterial phyla.</title>
        <authorList>
            <person name="Wrighton K.C."/>
            <person name="Thomas B.C."/>
            <person name="Sharon I."/>
            <person name="Miller C.S."/>
            <person name="Castelle C.J."/>
            <person name="VerBerkmoes N.C."/>
            <person name="Wilkins M.J."/>
            <person name="Hettich R.L."/>
            <person name="Lipton M.S."/>
            <person name="Williams K.H."/>
            <person name="Long P.E."/>
            <person name="Banfield J.F."/>
        </authorList>
    </citation>
    <scope>NUCLEOTIDE SEQUENCE [LARGE SCALE GENOMIC DNA]</scope>
</reference>
<feature type="domain" description="RecJ OB" evidence="7">
    <location>
        <begin position="443"/>
        <end position="547"/>
    </location>
</feature>
<keyword evidence="2" id="KW-0540">Nuclease</keyword>
<keyword evidence="5" id="KW-0175">Coiled coil</keyword>
<evidence type="ECO:0000256" key="5">
    <source>
        <dbReference type="SAM" id="Coils"/>
    </source>
</evidence>
<organism evidence="8">
    <name type="scientific">uncultured bacterium</name>
    <name type="common">gcode 4</name>
    <dbReference type="NCBI Taxonomy" id="1234023"/>
    <lineage>
        <taxon>Bacteria</taxon>
        <taxon>environmental samples</taxon>
    </lineage>
</organism>
<evidence type="ECO:0000256" key="3">
    <source>
        <dbReference type="ARBA" id="ARBA00022801"/>
    </source>
</evidence>
<feature type="coiled-coil region" evidence="5">
    <location>
        <begin position="295"/>
        <end position="322"/>
    </location>
</feature>
<dbReference type="PANTHER" id="PTHR30255:SF2">
    <property type="entry name" value="SINGLE-STRANDED-DNA-SPECIFIC EXONUCLEASE RECJ"/>
    <property type="match status" value="1"/>
</dbReference>
<evidence type="ECO:0008006" key="9">
    <source>
        <dbReference type="Google" id="ProtNLM"/>
    </source>
</evidence>